<evidence type="ECO:0000313" key="2">
    <source>
        <dbReference type="Proteomes" id="UP001234297"/>
    </source>
</evidence>
<proteinExistence type="predicted"/>
<evidence type="ECO:0000313" key="1">
    <source>
        <dbReference type="EMBL" id="KAJ8643392.1"/>
    </source>
</evidence>
<accession>A0ACC2MC75</accession>
<dbReference type="EMBL" id="CM056810">
    <property type="protein sequence ID" value="KAJ8643392.1"/>
    <property type="molecule type" value="Genomic_DNA"/>
</dbReference>
<reference evidence="1 2" key="1">
    <citation type="journal article" date="2022" name="Hortic Res">
        <title>A haplotype resolved chromosomal level avocado genome allows analysis of novel avocado genes.</title>
        <authorList>
            <person name="Nath O."/>
            <person name="Fletcher S.J."/>
            <person name="Hayward A."/>
            <person name="Shaw L.M."/>
            <person name="Masouleh A.K."/>
            <person name="Furtado A."/>
            <person name="Henry R.J."/>
            <person name="Mitter N."/>
        </authorList>
    </citation>
    <scope>NUCLEOTIDE SEQUENCE [LARGE SCALE GENOMIC DNA]</scope>
    <source>
        <strain evidence="2">cv. Hass</strain>
    </source>
</reference>
<keyword evidence="2" id="KW-1185">Reference proteome</keyword>
<name>A0ACC2MC75_PERAE</name>
<gene>
    <name evidence="1" type="ORF">MRB53_005140</name>
</gene>
<protein>
    <submittedName>
        <fullName evidence="1">Uncharacterized protein</fullName>
    </submittedName>
</protein>
<comment type="caution">
    <text evidence="1">The sequence shown here is derived from an EMBL/GenBank/DDBJ whole genome shotgun (WGS) entry which is preliminary data.</text>
</comment>
<sequence length="234" mass="26108">MGRRFPSEANSSFQPALSLYFLAIWVAMTISMITVLCGARSRKSSAGKSTPPLPSSPSHKTTQVNHITKPATPLSLAVEKSTHQAQEPELPSTPKSKDTSSSSSSYDQSIVAPLNTSTPTRKLMKSFSLKFHIGLSRIRTGKEEEKQRRNRQQQQLIPLQQQDKGAEEADECLWKKSIILGERCQVSGDDEDAFFYDEKGNKVMAYTPRTPRTPRTPQSLPVSRTSSYFDLELE</sequence>
<organism evidence="1 2">
    <name type="scientific">Persea americana</name>
    <name type="common">Avocado</name>
    <dbReference type="NCBI Taxonomy" id="3435"/>
    <lineage>
        <taxon>Eukaryota</taxon>
        <taxon>Viridiplantae</taxon>
        <taxon>Streptophyta</taxon>
        <taxon>Embryophyta</taxon>
        <taxon>Tracheophyta</taxon>
        <taxon>Spermatophyta</taxon>
        <taxon>Magnoliopsida</taxon>
        <taxon>Magnoliidae</taxon>
        <taxon>Laurales</taxon>
        <taxon>Lauraceae</taxon>
        <taxon>Persea</taxon>
    </lineage>
</organism>
<dbReference type="Proteomes" id="UP001234297">
    <property type="component" value="Chromosome 2"/>
</dbReference>